<dbReference type="InterPro" id="IPR043847">
    <property type="entry name" value="DUF5862"/>
</dbReference>
<name>A0ABY3LB06_9GAMM</name>
<accession>A0ABY3LB06</accession>
<dbReference type="RefSeq" id="WP_013359453.1">
    <property type="nucleotide sequence ID" value="NZ_CP171465.1"/>
</dbReference>
<sequence>MRTLSYEETNAVSGADLQGAVIGMVDGAATGMAIGGKWGGAGGFIVGGISQLFGLIIPTIMGGVAGLVIGAATDTASVQSLLADYRSTFGPGNVDHGGTIG</sequence>
<proteinExistence type="predicted"/>
<protein>
    <recommendedName>
        <fullName evidence="1">DUF5862 domain-containing protein</fullName>
    </recommendedName>
</protein>
<dbReference type="EMBL" id="RCNL01000011">
    <property type="protein sequence ID" value="TXL75597.1"/>
    <property type="molecule type" value="Genomic_DNA"/>
</dbReference>
<reference evidence="2 3" key="1">
    <citation type="submission" date="2018-10" db="EMBL/GenBank/DDBJ databases">
        <title>Draft genome sequence of Pantoea vagans isolated from corpses of the sugarcane aphid Melanaphis sacchari Zehntner.</title>
        <authorList>
            <person name="Toledo E."/>
            <person name="Pena G."/>
            <person name="Lozano L."/>
        </authorList>
    </citation>
    <scope>NUCLEOTIDE SEQUENCE [LARGE SCALE GENOMIC DNA]</scope>
    <source>
        <strain evidence="2 3">ET-90</strain>
    </source>
</reference>
<evidence type="ECO:0000313" key="3">
    <source>
        <dbReference type="Proteomes" id="UP000426772"/>
    </source>
</evidence>
<keyword evidence="3" id="KW-1185">Reference proteome</keyword>
<evidence type="ECO:0000259" key="1">
    <source>
        <dbReference type="Pfam" id="PF19180"/>
    </source>
</evidence>
<organism evidence="2 3">
    <name type="scientific">Pantoea vagans</name>
    <dbReference type="NCBI Taxonomy" id="470934"/>
    <lineage>
        <taxon>Bacteria</taxon>
        <taxon>Pseudomonadati</taxon>
        <taxon>Pseudomonadota</taxon>
        <taxon>Gammaproteobacteria</taxon>
        <taxon>Enterobacterales</taxon>
        <taxon>Erwiniaceae</taxon>
        <taxon>Pantoea</taxon>
    </lineage>
</organism>
<evidence type="ECO:0000313" key="2">
    <source>
        <dbReference type="EMBL" id="TXL75597.1"/>
    </source>
</evidence>
<feature type="domain" description="DUF5862" evidence="1">
    <location>
        <begin position="19"/>
        <end position="86"/>
    </location>
</feature>
<dbReference type="Pfam" id="PF19180">
    <property type="entry name" value="DUF5862"/>
    <property type="match status" value="1"/>
</dbReference>
<comment type="caution">
    <text evidence="2">The sequence shown here is derived from an EMBL/GenBank/DDBJ whole genome shotgun (WGS) entry which is preliminary data.</text>
</comment>
<dbReference type="Proteomes" id="UP000426772">
    <property type="component" value="Unassembled WGS sequence"/>
</dbReference>
<gene>
    <name evidence="2" type="ORF">D9O29_20610</name>
</gene>